<evidence type="ECO:0000313" key="3">
    <source>
        <dbReference type="Proteomes" id="UP000324222"/>
    </source>
</evidence>
<reference evidence="2 3" key="1">
    <citation type="submission" date="2019-05" db="EMBL/GenBank/DDBJ databases">
        <title>Another draft genome of Portunus trituberculatus and its Hox gene families provides insights of decapod evolution.</title>
        <authorList>
            <person name="Jeong J.-H."/>
            <person name="Song I."/>
            <person name="Kim S."/>
            <person name="Choi T."/>
            <person name="Kim D."/>
            <person name="Ryu S."/>
            <person name="Kim W."/>
        </authorList>
    </citation>
    <scope>NUCLEOTIDE SEQUENCE [LARGE SCALE GENOMIC DNA]</scope>
    <source>
        <tissue evidence="2">Muscle</tissue>
    </source>
</reference>
<organism evidence="2 3">
    <name type="scientific">Portunus trituberculatus</name>
    <name type="common">Swimming crab</name>
    <name type="synonym">Neptunus trituberculatus</name>
    <dbReference type="NCBI Taxonomy" id="210409"/>
    <lineage>
        <taxon>Eukaryota</taxon>
        <taxon>Metazoa</taxon>
        <taxon>Ecdysozoa</taxon>
        <taxon>Arthropoda</taxon>
        <taxon>Crustacea</taxon>
        <taxon>Multicrustacea</taxon>
        <taxon>Malacostraca</taxon>
        <taxon>Eumalacostraca</taxon>
        <taxon>Eucarida</taxon>
        <taxon>Decapoda</taxon>
        <taxon>Pleocyemata</taxon>
        <taxon>Brachyura</taxon>
        <taxon>Eubrachyura</taxon>
        <taxon>Portunoidea</taxon>
        <taxon>Portunidae</taxon>
        <taxon>Portuninae</taxon>
        <taxon>Portunus</taxon>
    </lineage>
</organism>
<dbReference type="Proteomes" id="UP000324222">
    <property type="component" value="Unassembled WGS sequence"/>
</dbReference>
<feature type="region of interest" description="Disordered" evidence="1">
    <location>
        <begin position="1"/>
        <end position="26"/>
    </location>
</feature>
<evidence type="ECO:0000313" key="2">
    <source>
        <dbReference type="EMBL" id="MPC32281.1"/>
    </source>
</evidence>
<feature type="compositionally biased region" description="Basic and acidic residues" evidence="1">
    <location>
        <begin position="15"/>
        <end position="24"/>
    </location>
</feature>
<comment type="caution">
    <text evidence="2">The sequence shown here is derived from an EMBL/GenBank/DDBJ whole genome shotgun (WGS) entry which is preliminary data.</text>
</comment>
<gene>
    <name evidence="2" type="ORF">E2C01_025591</name>
</gene>
<accession>A0A5B7EDP6</accession>
<proteinExistence type="predicted"/>
<protein>
    <submittedName>
        <fullName evidence="2">Uncharacterized protein</fullName>
    </submittedName>
</protein>
<keyword evidence="3" id="KW-1185">Reference proteome</keyword>
<sequence length="97" mass="11044">MAADAGRKLVGSSVRRREWAEGKRSGKMTHRGISLMTRSTKEAIHFLLGRYSVSEVLRFPSVKLITFSSLYIFLQGLLFRHALACSVPPRNILRYFT</sequence>
<dbReference type="AlphaFoldDB" id="A0A5B7EDP6"/>
<name>A0A5B7EDP6_PORTR</name>
<evidence type="ECO:0000256" key="1">
    <source>
        <dbReference type="SAM" id="MobiDB-lite"/>
    </source>
</evidence>
<dbReference type="EMBL" id="VSRR010002599">
    <property type="protein sequence ID" value="MPC32281.1"/>
    <property type="molecule type" value="Genomic_DNA"/>
</dbReference>